<protein>
    <submittedName>
        <fullName evidence="10">Glycosyltransferase family 39 protein</fullName>
    </submittedName>
</protein>
<feature type="transmembrane region" description="Helical" evidence="8">
    <location>
        <begin position="411"/>
        <end position="429"/>
    </location>
</feature>
<evidence type="ECO:0000256" key="8">
    <source>
        <dbReference type="SAM" id="Phobius"/>
    </source>
</evidence>
<dbReference type="Pfam" id="PF13231">
    <property type="entry name" value="PMT_2"/>
    <property type="match status" value="1"/>
</dbReference>
<keyword evidence="4" id="KW-0808">Transferase</keyword>
<keyword evidence="3" id="KW-0328">Glycosyltransferase</keyword>
<gene>
    <name evidence="10" type="ORF">HY912_22920</name>
</gene>
<evidence type="ECO:0000256" key="6">
    <source>
        <dbReference type="ARBA" id="ARBA00022989"/>
    </source>
</evidence>
<feature type="transmembrane region" description="Helical" evidence="8">
    <location>
        <begin position="94"/>
        <end position="119"/>
    </location>
</feature>
<dbReference type="PANTHER" id="PTHR33908">
    <property type="entry name" value="MANNOSYLTRANSFERASE YKCB-RELATED"/>
    <property type="match status" value="1"/>
</dbReference>
<evidence type="ECO:0000256" key="5">
    <source>
        <dbReference type="ARBA" id="ARBA00022692"/>
    </source>
</evidence>
<comment type="subcellular location">
    <subcellularLocation>
        <location evidence="1">Cell membrane</location>
        <topology evidence="1">Multi-pass membrane protein</topology>
    </subcellularLocation>
</comment>
<dbReference type="EMBL" id="JACRDE010000597">
    <property type="protein sequence ID" value="MBI5252357.1"/>
    <property type="molecule type" value="Genomic_DNA"/>
</dbReference>
<evidence type="ECO:0000256" key="1">
    <source>
        <dbReference type="ARBA" id="ARBA00004651"/>
    </source>
</evidence>
<dbReference type="PANTHER" id="PTHR33908:SF11">
    <property type="entry name" value="MEMBRANE PROTEIN"/>
    <property type="match status" value="1"/>
</dbReference>
<dbReference type="GO" id="GO:0005886">
    <property type="term" value="C:plasma membrane"/>
    <property type="evidence" value="ECO:0007669"/>
    <property type="project" value="UniProtKB-SubCell"/>
</dbReference>
<feature type="transmembrane region" description="Helical" evidence="8">
    <location>
        <begin position="190"/>
        <end position="208"/>
    </location>
</feature>
<proteinExistence type="predicted"/>
<dbReference type="GO" id="GO:0016763">
    <property type="term" value="F:pentosyltransferase activity"/>
    <property type="evidence" value="ECO:0007669"/>
    <property type="project" value="TreeGrafter"/>
</dbReference>
<keyword evidence="5 8" id="KW-0812">Transmembrane</keyword>
<evidence type="ECO:0000313" key="11">
    <source>
        <dbReference type="Proteomes" id="UP000807825"/>
    </source>
</evidence>
<feature type="transmembrane region" description="Helical" evidence="8">
    <location>
        <begin position="220"/>
        <end position="236"/>
    </location>
</feature>
<sequence>MNRKYGSTFWTTRALVAVALLVTAAIRIAVPFAAFVLTNDVQVFHTPDTASFVRPAIGLTSTWSFAVDGTPEILRTPGYPFFLIPAVASGHLELVAIALQVILSVLTAYGVFEIALLVFQRDDAAILSTALYAVEPLSVLYTSLLMSEALFSFCIVLSLYFFLRYLNDFRWSNLLGSAVALSASVYVRPVAYLLPLLLSTILLFWMLVGRDASLKRVMQTFVFFLVCVSLISAWQFRNYKVAGYAKFSAIHDYDMYFYAGASVLAQENRRSLSDQQKLMGLYDWEVYFGQHPEQRTWNRSDVYNYMGEEGLKTVARSPLTYLRASAKGPFTTLLGPGLSSYLVLFRCQASAQSWGEAAYHALSGSAFIEVVKKAPAVVWWGNFLLGGMLLAYLLLSLTALLSPKREWRNNLIGVAILVMVSAYFIVVPLNTGHSRFREPAMPIICVLAGCGMATAIAYCQRLMAALRGKFSK</sequence>
<evidence type="ECO:0000313" key="10">
    <source>
        <dbReference type="EMBL" id="MBI5252357.1"/>
    </source>
</evidence>
<dbReference type="InterPro" id="IPR038731">
    <property type="entry name" value="RgtA/B/C-like"/>
</dbReference>
<evidence type="ECO:0000256" key="3">
    <source>
        <dbReference type="ARBA" id="ARBA00022676"/>
    </source>
</evidence>
<feature type="transmembrane region" description="Helical" evidence="8">
    <location>
        <begin position="139"/>
        <end position="163"/>
    </location>
</feature>
<keyword evidence="2" id="KW-1003">Cell membrane</keyword>
<dbReference type="GO" id="GO:0009103">
    <property type="term" value="P:lipopolysaccharide biosynthetic process"/>
    <property type="evidence" value="ECO:0007669"/>
    <property type="project" value="UniProtKB-ARBA"/>
</dbReference>
<evidence type="ECO:0000259" key="9">
    <source>
        <dbReference type="Pfam" id="PF13231"/>
    </source>
</evidence>
<dbReference type="Proteomes" id="UP000807825">
    <property type="component" value="Unassembled WGS sequence"/>
</dbReference>
<feature type="transmembrane region" description="Helical" evidence="8">
    <location>
        <begin position="377"/>
        <end position="399"/>
    </location>
</feature>
<keyword evidence="6 8" id="KW-1133">Transmembrane helix</keyword>
<name>A0A9D6Z6B2_9BACT</name>
<evidence type="ECO:0000256" key="2">
    <source>
        <dbReference type="ARBA" id="ARBA00022475"/>
    </source>
</evidence>
<comment type="caution">
    <text evidence="10">The sequence shown here is derived from an EMBL/GenBank/DDBJ whole genome shotgun (WGS) entry which is preliminary data.</text>
</comment>
<organism evidence="10 11">
    <name type="scientific">Desulfomonile tiedjei</name>
    <dbReference type="NCBI Taxonomy" id="2358"/>
    <lineage>
        <taxon>Bacteria</taxon>
        <taxon>Pseudomonadati</taxon>
        <taxon>Thermodesulfobacteriota</taxon>
        <taxon>Desulfomonilia</taxon>
        <taxon>Desulfomonilales</taxon>
        <taxon>Desulfomonilaceae</taxon>
        <taxon>Desulfomonile</taxon>
    </lineage>
</organism>
<dbReference type="InterPro" id="IPR050297">
    <property type="entry name" value="LipidA_mod_glycosyltrf_83"/>
</dbReference>
<dbReference type="AlphaFoldDB" id="A0A9D6Z6B2"/>
<reference evidence="10" key="1">
    <citation type="submission" date="2020-07" db="EMBL/GenBank/DDBJ databases">
        <title>Huge and variable diversity of episymbiotic CPR bacteria and DPANN archaea in groundwater ecosystems.</title>
        <authorList>
            <person name="He C.Y."/>
            <person name="Keren R."/>
            <person name="Whittaker M."/>
            <person name="Farag I.F."/>
            <person name="Doudna J."/>
            <person name="Cate J.H.D."/>
            <person name="Banfield J.F."/>
        </authorList>
    </citation>
    <scope>NUCLEOTIDE SEQUENCE</scope>
    <source>
        <strain evidence="10">NC_groundwater_1664_Pr3_B-0.1um_52_9</strain>
    </source>
</reference>
<keyword evidence="7 8" id="KW-0472">Membrane</keyword>
<evidence type="ECO:0000256" key="7">
    <source>
        <dbReference type="ARBA" id="ARBA00023136"/>
    </source>
</evidence>
<feature type="domain" description="Glycosyltransferase RgtA/B/C/D-like" evidence="9">
    <location>
        <begin position="90"/>
        <end position="232"/>
    </location>
</feature>
<accession>A0A9D6Z6B2</accession>
<feature type="transmembrane region" description="Helical" evidence="8">
    <location>
        <begin position="441"/>
        <end position="459"/>
    </location>
</feature>
<evidence type="ECO:0000256" key="4">
    <source>
        <dbReference type="ARBA" id="ARBA00022679"/>
    </source>
</evidence>